<comment type="similarity">
    <text evidence="1">Belongs to the Cdt1 family.</text>
</comment>
<dbReference type="Proteomes" id="UP000266673">
    <property type="component" value="Unassembled WGS sequence"/>
</dbReference>
<keyword evidence="6" id="KW-1185">Reference proteome</keyword>
<evidence type="ECO:0000313" key="5">
    <source>
        <dbReference type="EMBL" id="RIB13907.1"/>
    </source>
</evidence>
<accession>A0A397UXK3</accession>
<dbReference type="STRING" id="44941.A0A397UXK3"/>
<gene>
    <name evidence="5" type="ORF">C2G38_1696827</name>
</gene>
<sequence length="196" mass="22233">MNSRNKYTTILSLAKATKKRVEVDAKQKKVQDAKQKKVQDAKKKKVPASPVSKKSKSTASRRRKELIDRTIEEAFQEMANTSAKKRQRTMLNRLLDMTDSISFMYMSSNKNVMYLGEVIATLKESLNIPISQNEIVEHLEHLSKIAPDWCTISYSLDQKKLMKINHSFPVKNVLALIEIELATTAPKSAGQSQPPQ</sequence>
<reference evidence="5 6" key="1">
    <citation type="submission" date="2018-06" db="EMBL/GenBank/DDBJ databases">
        <title>Comparative genomics reveals the genomic features of Rhizophagus irregularis, R. cerebriforme, R. diaphanum and Gigaspora rosea, and their symbiotic lifestyle signature.</title>
        <authorList>
            <person name="Morin E."/>
            <person name="San Clemente H."/>
            <person name="Chen E.C.H."/>
            <person name="De La Providencia I."/>
            <person name="Hainaut M."/>
            <person name="Kuo A."/>
            <person name="Kohler A."/>
            <person name="Murat C."/>
            <person name="Tang N."/>
            <person name="Roy S."/>
            <person name="Loubradou J."/>
            <person name="Henrissat B."/>
            <person name="Grigoriev I.V."/>
            <person name="Corradi N."/>
            <person name="Roux C."/>
            <person name="Martin F.M."/>
        </authorList>
    </citation>
    <scope>NUCLEOTIDE SEQUENCE [LARGE SCALE GENOMIC DNA]</scope>
    <source>
        <strain evidence="5 6">DAOM 194757</strain>
    </source>
</reference>
<keyword evidence="2" id="KW-0131">Cell cycle</keyword>
<organism evidence="5 6">
    <name type="scientific">Gigaspora rosea</name>
    <dbReference type="NCBI Taxonomy" id="44941"/>
    <lineage>
        <taxon>Eukaryota</taxon>
        <taxon>Fungi</taxon>
        <taxon>Fungi incertae sedis</taxon>
        <taxon>Mucoromycota</taxon>
        <taxon>Glomeromycotina</taxon>
        <taxon>Glomeromycetes</taxon>
        <taxon>Diversisporales</taxon>
        <taxon>Gigasporaceae</taxon>
        <taxon>Gigaspora</taxon>
    </lineage>
</organism>
<feature type="compositionally biased region" description="Basic residues" evidence="3">
    <location>
        <begin position="53"/>
        <end position="64"/>
    </location>
</feature>
<dbReference type="GO" id="GO:0070182">
    <property type="term" value="F:DNA polymerase binding"/>
    <property type="evidence" value="ECO:0007669"/>
    <property type="project" value="TreeGrafter"/>
</dbReference>
<dbReference type="Gene3D" id="1.10.10.1420">
    <property type="entry name" value="DNA replication factor Cdt1, C-terminal WH domain"/>
    <property type="match status" value="1"/>
</dbReference>
<evidence type="ECO:0000256" key="1">
    <source>
        <dbReference type="ARBA" id="ARBA00008356"/>
    </source>
</evidence>
<dbReference type="GO" id="GO:0000278">
    <property type="term" value="P:mitotic cell cycle"/>
    <property type="evidence" value="ECO:0007669"/>
    <property type="project" value="TreeGrafter"/>
</dbReference>
<dbReference type="PANTHER" id="PTHR28637">
    <property type="entry name" value="DNA REPLICATION FACTOR CDT1"/>
    <property type="match status" value="1"/>
</dbReference>
<dbReference type="InterPro" id="IPR032054">
    <property type="entry name" value="Cdt1_C"/>
</dbReference>
<evidence type="ECO:0000259" key="4">
    <source>
        <dbReference type="Pfam" id="PF16679"/>
    </source>
</evidence>
<dbReference type="GO" id="GO:0030174">
    <property type="term" value="P:regulation of DNA-templated DNA replication initiation"/>
    <property type="evidence" value="ECO:0007669"/>
    <property type="project" value="InterPro"/>
</dbReference>
<name>A0A397UXK3_9GLOM</name>
<dbReference type="PANTHER" id="PTHR28637:SF1">
    <property type="entry name" value="DNA REPLICATION FACTOR CDT1"/>
    <property type="match status" value="1"/>
</dbReference>
<protein>
    <recommendedName>
        <fullName evidence="4">DNA replication factor Cdt1 C-terminal domain-containing protein</fullName>
    </recommendedName>
</protein>
<evidence type="ECO:0000256" key="2">
    <source>
        <dbReference type="ARBA" id="ARBA00023306"/>
    </source>
</evidence>
<evidence type="ECO:0000256" key="3">
    <source>
        <dbReference type="SAM" id="MobiDB-lite"/>
    </source>
</evidence>
<feature type="compositionally biased region" description="Basic and acidic residues" evidence="3">
    <location>
        <begin position="21"/>
        <end position="41"/>
    </location>
</feature>
<dbReference type="Pfam" id="PF16679">
    <property type="entry name" value="CDT1_C"/>
    <property type="match status" value="1"/>
</dbReference>
<dbReference type="GO" id="GO:0003677">
    <property type="term" value="F:DNA binding"/>
    <property type="evidence" value="ECO:0007669"/>
    <property type="project" value="InterPro"/>
</dbReference>
<dbReference type="InterPro" id="IPR038090">
    <property type="entry name" value="Cdt1_C_WH_dom_sf"/>
</dbReference>
<dbReference type="EMBL" id="QKWP01000882">
    <property type="protein sequence ID" value="RIB13907.1"/>
    <property type="molecule type" value="Genomic_DNA"/>
</dbReference>
<comment type="caution">
    <text evidence="5">The sequence shown here is derived from an EMBL/GenBank/DDBJ whole genome shotgun (WGS) entry which is preliminary data.</text>
</comment>
<dbReference type="GO" id="GO:0071163">
    <property type="term" value="P:DNA replication preinitiation complex assembly"/>
    <property type="evidence" value="ECO:0007669"/>
    <property type="project" value="InterPro"/>
</dbReference>
<dbReference type="OrthoDB" id="341730at2759"/>
<dbReference type="AlphaFoldDB" id="A0A397UXK3"/>
<dbReference type="GO" id="GO:0005634">
    <property type="term" value="C:nucleus"/>
    <property type="evidence" value="ECO:0007669"/>
    <property type="project" value="TreeGrafter"/>
</dbReference>
<feature type="domain" description="DNA replication factor Cdt1 C-terminal" evidence="4">
    <location>
        <begin position="75"/>
        <end position="153"/>
    </location>
</feature>
<feature type="region of interest" description="Disordered" evidence="3">
    <location>
        <begin position="21"/>
        <end position="64"/>
    </location>
</feature>
<dbReference type="InterPro" id="IPR045173">
    <property type="entry name" value="Cdt1"/>
</dbReference>
<dbReference type="GO" id="GO:0000076">
    <property type="term" value="P:DNA replication checkpoint signaling"/>
    <property type="evidence" value="ECO:0007669"/>
    <property type="project" value="TreeGrafter"/>
</dbReference>
<proteinExistence type="inferred from homology"/>
<evidence type="ECO:0000313" key="6">
    <source>
        <dbReference type="Proteomes" id="UP000266673"/>
    </source>
</evidence>